<dbReference type="Proteomes" id="UP001183824">
    <property type="component" value="Unassembled WGS sequence"/>
</dbReference>
<dbReference type="EMBL" id="JAVREZ010000449">
    <property type="protein sequence ID" value="MDT0488721.1"/>
    <property type="molecule type" value="Genomic_DNA"/>
</dbReference>
<evidence type="ECO:0000259" key="1">
    <source>
        <dbReference type="Pfam" id="PF25872"/>
    </source>
</evidence>
<dbReference type="Pfam" id="PF25872">
    <property type="entry name" value="HTH_77"/>
    <property type="match status" value="1"/>
</dbReference>
<keyword evidence="3" id="KW-1185">Reference proteome</keyword>
<feature type="non-terminal residue" evidence="2">
    <location>
        <position position="1"/>
    </location>
</feature>
<accession>A0ABU2VT01</accession>
<feature type="domain" description="Winged helix-turn-helix" evidence="1">
    <location>
        <begin position="37"/>
        <end position="120"/>
    </location>
</feature>
<name>A0ABU2VT01_9ACTN</name>
<feature type="non-terminal residue" evidence="2">
    <location>
        <position position="140"/>
    </location>
</feature>
<dbReference type="PANTHER" id="PTHR47691">
    <property type="entry name" value="REGULATOR-RELATED"/>
    <property type="match status" value="1"/>
</dbReference>
<evidence type="ECO:0000313" key="2">
    <source>
        <dbReference type="EMBL" id="MDT0488721.1"/>
    </source>
</evidence>
<gene>
    <name evidence="2" type="ORF">RNB18_52730</name>
</gene>
<proteinExistence type="predicted"/>
<dbReference type="InterPro" id="IPR058852">
    <property type="entry name" value="HTH_77"/>
</dbReference>
<sequence>IADRLDDRFRLLTNGSRTVLPRQQTLRAVVDWSWELLDGAERAVLRRLAVFAGGCSLAAAEEVCALPAPADGVAVDSLDVAALLGSLVDKSLVVAAPGEDAEMRYRLLETVGEYAAERLAEAGERDAVERRHLVHYRELA</sequence>
<comment type="caution">
    <text evidence="2">The sequence shown here is derived from an EMBL/GenBank/DDBJ whole genome shotgun (WGS) entry which is preliminary data.</text>
</comment>
<evidence type="ECO:0000313" key="3">
    <source>
        <dbReference type="Proteomes" id="UP001183824"/>
    </source>
</evidence>
<reference evidence="3" key="1">
    <citation type="submission" date="2023-07" db="EMBL/GenBank/DDBJ databases">
        <title>30 novel species of actinomycetes from the DSMZ collection.</title>
        <authorList>
            <person name="Nouioui I."/>
        </authorList>
    </citation>
    <scope>NUCLEOTIDE SEQUENCE [LARGE SCALE GENOMIC DNA]</scope>
    <source>
        <strain evidence="3">DSM 41640</strain>
    </source>
</reference>
<protein>
    <submittedName>
        <fullName evidence="2">AfsR/SARP family transcriptional regulator</fullName>
    </submittedName>
</protein>
<dbReference type="PANTHER" id="PTHR47691:SF3">
    <property type="entry name" value="HTH-TYPE TRANSCRIPTIONAL REGULATOR RV0890C-RELATED"/>
    <property type="match status" value="1"/>
</dbReference>
<organism evidence="2 3">
    <name type="scientific">Streptomyces doebereineriae</name>
    <dbReference type="NCBI Taxonomy" id="3075528"/>
    <lineage>
        <taxon>Bacteria</taxon>
        <taxon>Bacillati</taxon>
        <taxon>Actinomycetota</taxon>
        <taxon>Actinomycetes</taxon>
        <taxon>Kitasatosporales</taxon>
        <taxon>Streptomycetaceae</taxon>
        <taxon>Streptomyces</taxon>
    </lineage>
</organism>